<name>A0ABR4CCW7_9HELO</name>
<accession>A0ABR4CCW7</accession>
<reference evidence="2 3" key="1">
    <citation type="journal article" date="2024" name="Commun. Biol.">
        <title>Comparative genomic analysis of thermophilic fungi reveals convergent evolutionary adaptations and gene losses.</title>
        <authorList>
            <person name="Steindorff A.S."/>
            <person name="Aguilar-Pontes M.V."/>
            <person name="Robinson A.J."/>
            <person name="Andreopoulos B."/>
            <person name="LaButti K."/>
            <person name="Kuo A."/>
            <person name="Mondo S."/>
            <person name="Riley R."/>
            <person name="Otillar R."/>
            <person name="Haridas S."/>
            <person name="Lipzen A."/>
            <person name="Grimwood J."/>
            <person name="Schmutz J."/>
            <person name="Clum A."/>
            <person name="Reid I.D."/>
            <person name="Moisan M.C."/>
            <person name="Butler G."/>
            <person name="Nguyen T.T.M."/>
            <person name="Dewar K."/>
            <person name="Conant G."/>
            <person name="Drula E."/>
            <person name="Henrissat B."/>
            <person name="Hansel C."/>
            <person name="Singer S."/>
            <person name="Hutchinson M.I."/>
            <person name="de Vries R.P."/>
            <person name="Natvig D.O."/>
            <person name="Powell A.J."/>
            <person name="Tsang A."/>
            <person name="Grigoriev I.V."/>
        </authorList>
    </citation>
    <scope>NUCLEOTIDE SEQUENCE [LARGE SCALE GENOMIC DNA]</scope>
    <source>
        <strain evidence="2 3">CBS 494.80</strain>
    </source>
</reference>
<evidence type="ECO:0000313" key="3">
    <source>
        <dbReference type="Proteomes" id="UP001595075"/>
    </source>
</evidence>
<evidence type="ECO:0000256" key="1">
    <source>
        <dbReference type="SAM" id="SignalP"/>
    </source>
</evidence>
<dbReference type="EMBL" id="JAZHXI010000009">
    <property type="protein sequence ID" value="KAL2067769.1"/>
    <property type="molecule type" value="Genomic_DNA"/>
</dbReference>
<keyword evidence="3" id="KW-1185">Reference proteome</keyword>
<feature type="chain" id="PRO_5047522894" evidence="1">
    <location>
        <begin position="23"/>
        <end position="223"/>
    </location>
</feature>
<dbReference type="Proteomes" id="UP001595075">
    <property type="component" value="Unassembled WGS sequence"/>
</dbReference>
<organism evidence="2 3">
    <name type="scientific">Oculimacula yallundae</name>
    <dbReference type="NCBI Taxonomy" id="86028"/>
    <lineage>
        <taxon>Eukaryota</taxon>
        <taxon>Fungi</taxon>
        <taxon>Dikarya</taxon>
        <taxon>Ascomycota</taxon>
        <taxon>Pezizomycotina</taxon>
        <taxon>Leotiomycetes</taxon>
        <taxon>Helotiales</taxon>
        <taxon>Ploettnerulaceae</taxon>
        <taxon>Oculimacula</taxon>
    </lineage>
</organism>
<comment type="caution">
    <text evidence="2">The sequence shown here is derived from an EMBL/GenBank/DDBJ whole genome shotgun (WGS) entry which is preliminary data.</text>
</comment>
<evidence type="ECO:0000313" key="2">
    <source>
        <dbReference type="EMBL" id="KAL2067769.1"/>
    </source>
</evidence>
<gene>
    <name evidence="2" type="ORF">VTL71DRAFT_15865</name>
</gene>
<feature type="signal peptide" evidence="1">
    <location>
        <begin position="1"/>
        <end position="22"/>
    </location>
</feature>
<protein>
    <submittedName>
        <fullName evidence="2">Uncharacterized protein</fullName>
    </submittedName>
</protein>
<sequence length="223" mass="25337">MQFTKISTSFLLSFLASTTILASPVDSSEIIVEVSLPDSAYELDASVPSITEFVSIIDGEKIGLDVRDLENRQAITDSNFRLYLRSLSFRTCVGNACPTFESQEVIRKDNCAWGRCQDVRTLDNMSEDLQLCNLPFSACRLQSPTTRWNLILRRTADAFSCEGASTLWLYTRPHMTTYASLHDYHNGRHIGWCWHEKTDKDVEYCSALPYTVQSLVRCAWLPL</sequence>
<keyword evidence="1" id="KW-0732">Signal</keyword>
<proteinExistence type="predicted"/>